<dbReference type="InterPro" id="IPR000073">
    <property type="entry name" value="AB_hydrolase_1"/>
</dbReference>
<dbReference type="RefSeq" id="WP_013661085.1">
    <property type="nucleotide sequence ID" value="NC_015276.1"/>
</dbReference>
<evidence type="ECO:0000259" key="1">
    <source>
        <dbReference type="Pfam" id="PF00561"/>
    </source>
</evidence>
<dbReference type="GO" id="GO:0016787">
    <property type="term" value="F:hydrolase activity"/>
    <property type="evidence" value="ECO:0007669"/>
    <property type="project" value="UniProtKB-KW"/>
</dbReference>
<dbReference type="HOGENOM" id="CLU_020336_29_1_6"/>
<reference evidence="2 3" key="1">
    <citation type="journal article" date="2012" name="Stand. Genomic Sci.">
        <title>Complete genome sequence of the melanogenic marine bacterium Marinomonas mediterranea type strain (MMB-1(T)).</title>
        <authorList>
            <person name="Lucas-Elio P."/>
            <person name="Goodwin L."/>
            <person name="Woyke T."/>
            <person name="Pitluck S."/>
            <person name="Nolan M."/>
            <person name="Kyrpides N.C."/>
            <person name="Detter J.C."/>
            <person name="Copeland A."/>
            <person name="Teshima H."/>
            <person name="Bruce D."/>
            <person name="Detter C."/>
            <person name="Tapia R."/>
            <person name="Han S."/>
            <person name="Land M.L."/>
            <person name="Ivanova N."/>
            <person name="Mikhailova N."/>
            <person name="Johnston A.W."/>
            <person name="Sanchez-Amat A."/>
        </authorList>
    </citation>
    <scope>NUCLEOTIDE SEQUENCE [LARGE SCALE GENOMIC DNA]</scope>
    <source>
        <strain evidence="3">ATCC 700492 / JCM 21426 / NBRC 103028 / MMB-1</strain>
    </source>
</reference>
<dbReference type="Gene3D" id="3.40.50.1820">
    <property type="entry name" value="alpha/beta hydrolase"/>
    <property type="match status" value="1"/>
</dbReference>
<dbReference type="SUPFAM" id="SSF53474">
    <property type="entry name" value="alpha/beta-Hydrolases"/>
    <property type="match status" value="1"/>
</dbReference>
<dbReference type="KEGG" id="mme:Marme_1931"/>
<protein>
    <submittedName>
        <fullName evidence="2">Alpha/beta hydrolase fold protein</fullName>
    </submittedName>
</protein>
<evidence type="ECO:0000313" key="2">
    <source>
        <dbReference type="EMBL" id="ADZ91180.1"/>
    </source>
</evidence>
<organism evidence="2 3">
    <name type="scientific">Marinomonas mediterranea (strain ATCC 700492 / JCM 21426 / NBRC 103028 / MMB-1)</name>
    <dbReference type="NCBI Taxonomy" id="717774"/>
    <lineage>
        <taxon>Bacteria</taxon>
        <taxon>Pseudomonadati</taxon>
        <taxon>Pseudomonadota</taxon>
        <taxon>Gammaproteobacteria</taxon>
        <taxon>Oceanospirillales</taxon>
        <taxon>Oceanospirillaceae</taxon>
        <taxon>Marinomonas</taxon>
    </lineage>
</organism>
<name>F2K2P7_MARM1</name>
<dbReference type="EMBL" id="CP002583">
    <property type="protein sequence ID" value="ADZ91180.1"/>
    <property type="molecule type" value="Genomic_DNA"/>
</dbReference>
<dbReference type="STRING" id="717774.Marme_1931"/>
<keyword evidence="2" id="KW-0378">Hydrolase</keyword>
<gene>
    <name evidence="2" type="ordered locus">Marme_1931</name>
</gene>
<dbReference type="OrthoDB" id="6251202at2"/>
<keyword evidence="3" id="KW-1185">Reference proteome</keyword>
<dbReference type="Pfam" id="PF00561">
    <property type="entry name" value="Abhydrolase_1"/>
    <property type="match status" value="1"/>
</dbReference>
<accession>F2K2P7</accession>
<dbReference type="Proteomes" id="UP000001062">
    <property type="component" value="Chromosome"/>
</dbReference>
<sequence>MKITKSVNRKLYCLPGTMCDERLWRELESHIAVGTELVHIDIPMEPSLNAMMDKLATVLPDEPIELVGFSLGGYLASYFTVYHPHRISTLYMISNSAQALPDSELAQRKQALNWVSKSGYQGVPVKKAESMLGARNRRKRSMVQQIMSMAEEMGEKAFVTQLDATMDRPCLIDALSATRVPIKAFVGMEDNLISMRQIRKLSQVENLNIYLTSDCGHMLPMEQPKWLASHLNNLLIHSGL</sequence>
<evidence type="ECO:0000313" key="3">
    <source>
        <dbReference type="Proteomes" id="UP000001062"/>
    </source>
</evidence>
<dbReference type="AlphaFoldDB" id="F2K2P7"/>
<feature type="domain" description="AB hydrolase-1" evidence="1">
    <location>
        <begin position="47"/>
        <end position="115"/>
    </location>
</feature>
<proteinExistence type="predicted"/>
<dbReference type="eggNOG" id="COG3208">
    <property type="taxonomic scope" value="Bacteria"/>
</dbReference>
<dbReference type="InterPro" id="IPR029058">
    <property type="entry name" value="AB_hydrolase_fold"/>
</dbReference>
<dbReference type="PATRIC" id="fig|717774.3.peg.1991"/>